<comment type="caution">
    <text evidence="2">The sequence shown here is derived from an EMBL/GenBank/DDBJ whole genome shotgun (WGS) entry which is preliminary data.</text>
</comment>
<protein>
    <submittedName>
        <fullName evidence="2">Uncharacterized protein</fullName>
    </submittedName>
</protein>
<dbReference type="AlphaFoldDB" id="A0A161XF79"/>
<evidence type="ECO:0000256" key="1">
    <source>
        <dbReference type="SAM" id="MobiDB-lite"/>
    </source>
</evidence>
<reference evidence="2" key="1">
    <citation type="journal article" date="2018" name="Nature">
        <title>Mutant phenotypes for thousands of bacterial genes of unknown function.</title>
        <authorList>
            <person name="Price M.N."/>
            <person name="Wetmore K.M."/>
            <person name="Waters R.J."/>
            <person name="Callaghan M."/>
            <person name="Ray J."/>
            <person name="Liu H."/>
            <person name="Kuehl J.V."/>
            <person name="Melnyk R.A."/>
            <person name="Lamson J.S."/>
            <person name="Suh Y."/>
            <person name="Carlson H.K."/>
            <person name="Esquivel Z."/>
            <person name="Sadeeshkumar H."/>
            <person name="Chakraborty R."/>
            <person name="Zane G.M."/>
            <person name="Rubin B.E."/>
            <person name="Wall J.D."/>
            <person name="Visel A."/>
            <person name="Bristow J."/>
            <person name="Blow M.J."/>
            <person name="Arkin A.P."/>
            <person name="Deutschbauer A.M."/>
        </authorList>
    </citation>
    <scope>NUCLEOTIDE SEQUENCE [LARGE SCALE GENOMIC DNA]</scope>
    <source>
        <strain evidence="2">FW300-N1B4</strain>
    </source>
</reference>
<gene>
    <name evidence="2" type="ORF">A1D17_02445</name>
</gene>
<dbReference type="Proteomes" id="UP000076489">
    <property type="component" value="Unassembled WGS sequence"/>
</dbReference>
<dbReference type="EMBL" id="LUKJ01000002">
    <property type="protein sequence ID" value="KZN20418.1"/>
    <property type="molecule type" value="Genomic_DNA"/>
</dbReference>
<accession>A0A161XF79</accession>
<sequence>MLAIKQHFPALPAYDAAMLNREYPELISMLERARKETAGLAFHGLLLHATPMSNVVGYGFDIDGHHDGQWFTSGEVIYVGKHGSHRFIEDALGRRLLLVSLAGENGAQCLDHKERHIAANREYFSGTRHAVFGLIHHEDASTIRAALACYVGAGMGQAENRTFEIQKLATGCPTGEGPTLDEIEIRTLAAMVDPNGELAFDAVKVNLTALELASIDAALHCYLDAGYGDPSDRPDHIHELATNTSPGALEDREVGSSYDDEAIRELISHIKVCVKRKAGWARP</sequence>
<name>A0A161XF79_PSEFL</name>
<proteinExistence type="predicted"/>
<feature type="region of interest" description="Disordered" evidence="1">
    <location>
        <begin position="233"/>
        <end position="253"/>
    </location>
</feature>
<organism evidence="2">
    <name type="scientific">Pseudomonas fluorescens</name>
    <dbReference type="NCBI Taxonomy" id="294"/>
    <lineage>
        <taxon>Bacteria</taxon>
        <taxon>Pseudomonadati</taxon>
        <taxon>Pseudomonadota</taxon>
        <taxon>Gammaproteobacteria</taxon>
        <taxon>Pseudomonadales</taxon>
        <taxon>Pseudomonadaceae</taxon>
        <taxon>Pseudomonas</taxon>
    </lineage>
</organism>
<dbReference type="RefSeq" id="WP_063340463.1">
    <property type="nucleotide sequence ID" value="NZ_LUKJ01000002.1"/>
</dbReference>
<evidence type="ECO:0000313" key="2">
    <source>
        <dbReference type="EMBL" id="KZN20418.1"/>
    </source>
</evidence>